<evidence type="ECO:0000256" key="8">
    <source>
        <dbReference type="SAM" id="Phobius"/>
    </source>
</evidence>
<sequence length="379" mass="42954">MENQQRNISTWQLSSILISSMIGVGILTIPRTSTTDLHQMGWLGTITGALIAAIAIVAIVYLGKQFPGTTYIDYIPKVFGHHVGSVLSYPIILLFITFQFFNAGMAARGFGEVVITSVLQDTPLEAILITLFVMVLFLCCHEVEVVARVNELLIPFILIPVFLIPLASFMNAEWYNLMPIHIDSWKQAGKTTFNTFSVYTGYELLMFYFAFAMPGAKLGVASWTGLIYTFVAYFLTVIAGITVFGYEELQRLIWPTLELVKTTQQTGWFLERLESAFLAIWVASVFTTIGNMYYAMIFSLRLWFRKGIRFQRICALVITIPLYYFTLMPQNIVEMFTYMKKLTVYGCLPTIFIPVLLAVTQWIRVKLGSRHEKSKKGGT</sequence>
<reference evidence="10" key="2">
    <citation type="submission" date="2015-07" db="EMBL/GenBank/DDBJ databases">
        <title>MeaNS - Measles Nucleotide Surveillance Program.</title>
        <authorList>
            <person name="Tran T."/>
            <person name="Druce J."/>
        </authorList>
    </citation>
    <scope>NUCLEOTIDE SEQUENCE</scope>
    <source>
        <strain evidence="10">DSM 9887</strain>
    </source>
</reference>
<feature type="transmembrane region" description="Helical" evidence="8">
    <location>
        <begin position="152"/>
        <end position="172"/>
    </location>
</feature>
<dbReference type="GO" id="GO:0009847">
    <property type="term" value="P:spore germination"/>
    <property type="evidence" value="ECO:0007669"/>
    <property type="project" value="InterPro"/>
</dbReference>
<protein>
    <submittedName>
        <fullName evidence="9">Germination protein</fullName>
    </submittedName>
    <submittedName>
        <fullName evidence="10">Spore gernimation protein</fullName>
    </submittedName>
</protein>
<dbReference type="PANTHER" id="PTHR34975">
    <property type="entry name" value="SPORE GERMINATION PROTEIN A2"/>
    <property type="match status" value="1"/>
</dbReference>
<gene>
    <name evidence="10" type="ORF">ADS79_07025</name>
    <name evidence="9" type="ORF">BRE01_31830</name>
</gene>
<evidence type="ECO:0000256" key="2">
    <source>
        <dbReference type="ARBA" id="ARBA00007998"/>
    </source>
</evidence>
<dbReference type="InterPro" id="IPR004761">
    <property type="entry name" value="Spore_GerAB"/>
</dbReference>
<evidence type="ECO:0000313" key="9">
    <source>
        <dbReference type="EMBL" id="GED69481.1"/>
    </source>
</evidence>
<dbReference type="EMBL" id="BJON01000013">
    <property type="protein sequence ID" value="GED69481.1"/>
    <property type="molecule type" value="Genomic_DNA"/>
</dbReference>
<feature type="transmembrane region" description="Helical" evidence="8">
    <location>
        <begin position="12"/>
        <end position="30"/>
    </location>
</feature>
<name>A0A0K9YYB2_9BACL</name>
<dbReference type="STRING" id="54915.ADS79_07025"/>
<comment type="subcellular location">
    <subcellularLocation>
        <location evidence="1">Membrane</location>
        <topology evidence="1">Multi-pass membrane protein</topology>
    </subcellularLocation>
</comment>
<dbReference type="NCBIfam" id="TIGR00912">
    <property type="entry name" value="2A0309"/>
    <property type="match status" value="1"/>
</dbReference>
<reference evidence="11" key="1">
    <citation type="submission" date="2015-07" db="EMBL/GenBank/DDBJ databases">
        <title>Genome sequencing project for genomic taxonomy and phylogenomics of Bacillus-like bacteria.</title>
        <authorList>
            <person name="Liu B."/>
            <person name="Wang J."/>
            <person name="Zhu Y."/>
            <person name="Liu G."/>
            <person name="Chen Q."/>
            <person name="Chen Z."/>
            <person name="Lan J."/>
            <person name="Che J."/>
            <person name="Ge C."/>
            <person name="Shi H."/>
            <person name="Pan Z."/>
            <person name="Liu X."/>
        </authorList>
    </citation>
    <scope>NUCLEOTIDE SEQUENCE [LARGE SCALE GENOMIC DNA]</scope>
    <source>
        <strain evidence="11">DSM 9887</strain>
    </source>
</reference>
<feature type="transmembrane region" description="Helical" evidence="8">
    <location>
        <begin position="310"/>
        <end position="327"/>
    </location>
</feature>
<keyword evidence="6 8" id="KW-1133">Transmembrane helix</keyword>
<keyword evidence="7 8" id="KW-0472">Membrane</keyword>
<dbReference type="OrthoDB" id="2716906at2"/>
<feature type="transmembrane region" description="Helical" evidence="8">
    <location>
        <begin position="122"/>
        <end position="140"/>
    </location>
</feature>
<evidence type="ECO:0000313" key="12">
    <source>
        <dbReference type="Proteomes" id="UP000319578"/>
    </source>
</evidence>
<keyword evidence="3" id="KW-0813">Transport</keyword>
<feature type="transmembrane region" description="Helical" evidence="8">
    <location>
        <begin position="225"/>
        <end position="246"/>
    </location>
</feature>
<evidence type="ECO:0000256" key="5">
    <source>
        <dbReference type="ARBA" id="ARBA00022692"/>
    </source>
</evidence>
<dbReference type="Pfam" id="PF03845">
    <property type="entry name" value="Spore_permease"/>
    <property type="match status" value="1"/>
</dbReference>
<proteinExistence type="inferred from homology"/>
<evidence type="ECO:0000313" key="11">
    <source>
        <dbReference type="Proteomes" id="UP000036834"/>
    </source>
</evidence>
<reference evidence="9 12" key="3">
    <citation type="submission" date="2019-06" db="EMBL/GenBank/DDBJ databases">
        <title>Whole genome shotgun sequence of Brevibacillus reuszeri NBRC 15719.</title>
        <authorList>
            <person name="Hosoyama A."/>
            <person name="Uohara A."/>
            <person name="Ohji S."/>
            <person name="Ichikawa N."/>
        </authorList>
    </citation>
    <scope>NUCLEOTIDE SEQUENCE [LARGE SCALE GENOMIC DNA]</scope>
    <source>
        <strain evidence="9 12">NBRC 15719</strain>
    </source>
</reference>
<dbReference type="PATRIC" id="fig|54915.3.peg.6835"/>
<dbReference type="Proteomes" id="UP000036834">
    <property type="component" value="Unassembled WGS sequence"/>
</dbReference>
<feature type="transmembrane region" description="Helical" evidence="8">
    <location>
        <begin position="83"/>
        <end position="102"/>
    </location>
</feature>
<feature type="transmembrane region" description="Helical" evidence="8">
    <location>
        <begin position="192"/>
        <end position="213"/>
    </location>
</feature>
<feature type="transmembrane region" description="Helical" evidence="8">
    <location>
        <begin position="276"/>
        <end position="298"/>
    </location>
</feature>
<dbReference type="GO" id="GO:0016020">
    <property type="term" value="C:membrane"/>
    <property type="evidence" value="ECO:0007669"/>
    <property type="project" value="UniProtKB-SubCell"/>
</dbReference>
<evidence type="ECO:0000256" key="7">
    <source>
        <dbReference type="ARBA" id="ARBA00023136"/>
    </source>
</evidence>
<keyword evidence="12" id="KW-1185">Reference proteome</keyword>
<dbReference type="RefSeq" id="WP_049737691.1">
    <property type="nucleotide sequence ID" value="NZ_BJON01000013.1"/>
</dbReference>
<feature type="transmembrane region" description="Helical" evidence="8">
    <location>
        <begin position="42"/>
        <end position="62"/>
    </location>
</feature>
<dbReference type="PANTHER" id="PTHR34975:SF2">
    <property type="entry name" value="SPORE GERMINATION PROTEIN A2"/>
    <property type="match status" value="1"/>
</dbReference>
<dbReference type="Gene3D" id="1.20.1740.10">
    <property type="entry name" value="Amino acid/polyamine transporter I"/>
    <property type="match status" value="1"/>
</dbReference>
<evidence type="ECO:0000256" key="1">
    <source>
        <dbReference type="ARBA" id="ARBA00004141"/>
    </source>
</evidence>
<evidence type="ECO:0000256" key="3">
    <source>
        <dbReference type="ARBA" id="ARBA00022448"/>
    </source>
</evidence>
<organism evidence="10 11">
    <name type="scientific">Brevibacillus reuszeri</name>
    <dbReference type="NCBI Taxonomy" id="54915"/>
    <lineage>
        <taxon>Bacteria</taxon>
        <taxon>Bacillati</taxon>
        <taxon>Bacillota</taxon>
        <taxon>Bacilli</taxon>
        <taxon>Bacillales</taxon>
        <taxon>Paenibacillaceae</taxon>
        <taxon>Brevibacillus</taxon>
    </lineage>
</organism>
<comment type="caution">
    <text evidence="10">The sequence shown here is derived from an EMBL/GenBank/DDBJ whole genome shotgun (WGS) entry which is preliminary data.</text>
</comment>
<dbReference type="AlphaFoldDB" id="A0A0K9YYB2"/>
<dbReference type="EMBL" id="LGIQ01000005">
    <property type="protein sequence ID" value="KNB73684.1"/>
    <property type="molecule type" value="Genomic_DNA"/>
</dbReference>
<evidence type="ECO:0000256" key="4">
    <source>
        <dbReference type="ARBA" id="ARBA00022544"/>
    </source>
</evidence>
<keyword evidence="5 8" id="KW-0812">Transmembrane</keyword>
<keyword evidence="4" id="KW-0309">Germination</keyword>
<feature type="transmembrane region" description="Helical" evidence="8">
    <location>
        <begin position="342"/>
        <end position="363"/>
    </location>
</feature>
<evidence type="ECO:0000256" key="6">
    <source>
        <dbReference type="ARBA" id="ARBA00022989"/>
    </source>
</evidence>
<accession>A0A0K9YYB2</accession>
<dbReference type="Proteomes" id="UP000319578">
    <property type="component" value="Unassembled WGS sequence"/>
</dbReference>
<evidence type="ECO:0000313" key="10">
    <source>
        <dbReference type="EMBL" id="KNB73684.1"/>
    </source>
</evidence>
<comment type="similarity">
    <text evidence="2">Belongs to the amino acid-polyamine-organocation (APC) superfamily. Spore germination protein (SGP) (TC 2.A.3.9) family.</text>
</comment>